<dbReference type="GO" id="GO:0000976">
    <property type="term" value="F:transcription cis-regulatory region binding"/>
    <property type="evidence" value="ECO:0007669"/>
    <property type="project" value="TreeGrafter"/>
</dbReference>
<sequence>MRRAFRRASEKGPPMYKVMLIDDEDNLHAAIEKLLVQNGYAFCGAEDAERGLALLAGEKPDLLLLDVMLPGMNGFDLCRRIREEGRRIPIIFLSAKCDIVDKSIGFKAGGDDYVTKPFNATELLLRIEANIRRHKDTIEFARCCNREGAARIGELEVRFDEYQVLLRGRPVALTTKEFEIVAFLAANPGKVFTRSQIQEYIWGEGESDVKTNSITVFVRKIREKIEENPSEPKYLLTVQRVGYKMTDAL</sequence>
<dbReference type="SMART" id="SM00448">
    <property type="entry name" value="REC"/>
    <property type="match status" value="1"/>
</dbReference>
<protein>
    <submittedName>
        <fullName evidence="8">Two component transcriptional regulator, winged helix family</fullName>
    </submittedName>
</protein>
<dbReference type="HOGENOM" id="CLU_000445_30_4_11"/>
<dbReference type="AlphaFoldDB" id="D6E8G7"/>
<evidence type="ECO:0000259" key="7">
    <source>
        <dbReference type="PROSITE" id="PS51755"/>
    </source>
</evidence>
<dbReference type="SMART" id="SM00862">
    <property type="entry name" value="Trans_reg_C"/>
    <property type="match status" value="1"/>
</dbReference>
<dbReference type="Gene3D" id="6.10.250.690">
    <property type="match status" value="1"/>
</dbReference>
<dbReference type="Gene3D" id="1.10.10.10">
    <property type="entry name" value="Winged helix-like DNA-binding domain superfamily/Winged helix DNA-binding domain"/>
    <property type="match status" value="1"/>
</dbReference>
<dbReference type="Proteomes" id="UP000008805">
    <property type="component" value="Chromosome"/>
</dbReference>
<evidence type="ECO:0000259" key="6">
    <source>
        <dbReference type="PROSITE" id="PS50110"/>
    </source>
</evidence>
<dbReference type="GO" id="GO:0006355">
    <property type="term" value="P:regulation of DNA-templated transcription"/>
    <property type="evidence" value="ECO:0007669"/>
    <property type="project" value="InterPro"/>
</dbReference>
<reference evidence="8 9" key="1">
    <citation type="submission" date="2010-03" db="EMBL/GenBank/DDBJ databases">
        <title>The genome sequence of Gordonibacter pamelaeae 7-10-1-bT.</title>
        <authorList>
            <consortium name="metaHIT consortium -- http://www.metahit.eu/"/>
            <person name="Pajon A."/>
            <person name="Turner K."/>
            <person name="Parkhill J."/>
            <person name="Timmis K."/>
            <person name="Oxley A."/>
            <person name="Wurdemann D."/>
        </authorList>
    </citation>
    <scope>NUCLEOTIDE SEQUENCE [LARGE SCALE GENOMIC DNA]</scope>
    <source>
        <strain evidence="9">7-10-1-b</strain>
    </source>
</reference>
<dbReference type="Pfam" id="PF00072">
    <property type="entry name" value="Response_reg"/>
    <property type="match status" value="1"/>
</dbReference>
<dbReference type="PANTHER" id="PTHR48111:SF40">
    <property type="entry name" value="PHOSPHATE REGULON TRANSCRIPTIONAL REGULATORY PROTEIN PHOB"/>
    <property type="match status" value="1"/>
</dbReference>
<keyword evidence="1 4" id="KW-0597">Phosphoprotein</keyword>
<name>D6E8G7_9ACTN</name>
<proteinExistence type="predicted"/>
<feature type="DNA-binding region" description="OmpR/PhoB-type" evidence="5">
    <location>
        <begin position="147"/>
        <end position="247"/>
    </location>
</feature>
<dbReference type="InterPro" id="IPR001867">
    <property type="entry name" value="OmpR/PhoB-type_DNA-bd"/>
</dbReference>
<evidence type="ECO:0000313" key="9">
    <source>
        <dbReference type="Proteomes" id="UP000008805"/>
    </source>
</evidence>
<dbReference type="PANTHER" id="PTHR48111">
    <property type="entry name" value="REGULATOR OF RPOS"/>
    <property type="match status" value="1"/>
</dbReference>
<dbReference type="InterPro" id="IPR011006">
    <property type="entry name" value="CheY-like_superfamily"/>
</dbReference>
<dbReference type="CDD" id="cd00383">
    <property type="entry name" value="trans_reg_C"/>
    <property type="match status" value="1"/>
</dbReference>
<feature type="modified residue" description="4-aspartylphosphate" evidence="4">
    <location>
        <position position="66"/>
    </location>
</feature>
<feature type="domain" description="Response regulatory" evidence="6">
    <location>
        <begin position="17"/>
        <end position="131"/>
    </location>
</feature>
<feature type="domain" description="OmpR/PhoB-type" evidence="7">
    <location>
        <begin position="147"/>
        <end position="247"/>
    </location>
</feature>
<keyword evidence="2" id="KW-0902">Two-component regulatory system</keyword>
<dbReference type="Pfam" id="PF00486">
    <property type="entry name" value="Trans_reg_C"/>
    <property type="match status" value="1"/>
</dbReference>
<evidence type="ECO:0000256" key="3">
    <source>
        <dbReference type="ARBA" id="ARBA00023125"/>
    </source>
</evidence>
<evidence type="ECO:0000256" key="4">
    <source>
        <dbReference type="PROSITE-ProRule" id="PRU00169"/>
    </source>
</evidence>
<dbReference type="InterPro" id="IPR001789">
    <property type="entry name" value="Sig_transdc_resp-reg_receiver"/>
</dbReference>
<keyword evidence="9" id="KW-1185">Reference proteome</keyword>
<reference evidence="8 9" key="2">
    <citation type="submission" date="2010-03" db="EMBL/GenBank/DDBJ databases">
        <authorList>
            <person name="Pajon A."/>
        </authorList>
    </citation>
    <scope>NUCLEOTIDE SEQUENCE [LARGE SCALE GENOMIC DNA]</scope>
    <source>
        <strain evidence="9">7-10-1-b</strain>
    </source>
</reference>
<dbReference type="SUPFAM" id="SSF46894">
    <property type="entry name" value="C-terminal effector domain of the bipartite response regulators"/>
    <property type="match status" value="1"/>
</dbReference>
<dbReference type="CDD" id="cd17574">
    <property type="entry name" value="REC_OmpR"/>
    <property type="match status" value="1"/>
</dbReference>
<dbReference type="InterPro" id="IPR039420">
    <property type="entry name" value="WalR-like"/>
</dbReference>
<organism evidence="8 9">
    <name type="scientific">Gordonibacter pamelaeae 7-10-1-b</name>
    <dbReference type="NCBI Taxonomy" id="657308"/>
    <lineage>
        <taxon>Bacteria</taxon>
        <taxon>Bacillati</taxon>
        <taxon>Actinomycetota</taxon>
        <taxon>Coriobacteriia</taxon>
        <taxon>Eggerthellales</taxon>
        <taxon>Eggerthellaceae</taxon>
        <taxon>Gordonibacter</taxon>
    </lineage>
</organism>
<dbReference type="SUPFAM" id="SSF52172">
    <property type="entry name" value="CheY-like"/>
    <property type="match status" value="1"/>
</dbReference>
<dbReference type="PROSITE" id="PS50110">
    <property type="entry name" value="RESPONSE_REGULATORY"/>
    <property type="match status" value="1"/>
</dbReference>
<dbReference type="GO" id="GO:0005829">
    <property type="term" value="C:cytosol"/>
    <property type="evidence" value="ECO:0007669"/>
    <property type="project" value="TreeGrafter"/>
</dbReference>
<dbReference type="PROSITE" id="PS51755">
    <property type="entry name" value="OMPR_PHOB"/>
    <property type="match status" value="1"/>
</dbReference>
<gene>
    <name evidence="8" type="ORF">GPA_13950</name>
</gene>
<dbReference type="InterPro" id="IPR016032">
    <property type="entry name" value="Sig_transdc_resp-reg_C-effctor"/>
</dbReference>
<accession>D6E8G7</accession>
<evidence type="ECO:0000313" key="8">
    <source>
        <dbReference type="EMBL" id="CBL04014.1"/>
    </source>
</evidence>
<dbReference type="EMBL" id="FP929047">
    <property type="protein sequence ID" value="CBL04014.1"/>
    <property type="molecule type" value="Genomic_DNA"/>
</dbReference>
<dbReference type="InterPro" id="IPR036388">
    <property type="entry name" value="WH-like_DNA-bd_sf"/>
</dbReference>
<dbReference type="Gene3D" id="3.40.50.2300">
    <property type="match status" value="1"/>
</dbReference>
<dbReference type="KEGG" id="gpa:GPA_13950"/>
<evidence type="ECO:0000256" key="1">
    <source>
        <dbReference type="ARBA" id="ARBA00022553"/>
    </source>
</evidence>
<dbReference type="GO" id="GO:0000156">
    <property type="term" value="F:phosphorelay response regulator activity"/>
    <property type="evidence" value="ECO:0007669"/>
    <property type="project" value="TreeGrafter"/>
</dbReference>
<keyword evidence="3 5" id="KW-0238">DNA-binding</keyword>
<evidence type="ECO:0000256" key="5">
    <source>
        <dbReference type="PROSITE-ProRule" id="PRU01091"/>
    </source>
</evidence>
<dbReference type="GO" id="GO:0032993">
    <property type="term" value="C:protein-DNA complex"/>
    <property type="evidence" value="ECO:0007669"/>
    <property type="project" value="TreeGrafter"/>
</dbReference>
<evidence type="ECO:0000256" key="2">
    <source>
        <dbReference type="ARBA" id="ARBA00023012"/>
    </source>
</evidence>